<dbReference type="InterPro" id="IPR000425">
    <property type="entry name" value="MIP"/>
</dbReference>
<evidence type="ECO:0000256" key="10">
    <source>
        <dbReference type="RuleBase" id="RU000477"/>
    </source>
</evidence>
<evidence type="ECO:0000256" key="1">
    <source>
        <dbReference type="ARBA" id="ARBA00004141"/>
    </source>
</evidence>
<evidence type="ECO:0000256" key="4">
    <source>
        <dbReference type="ARBA" id="ARBA00022692"/>
    </source>
</evidence>
<dbReference type="Gene3D" id="1.20.1080.10">
    <property type="entry name" value="Glycerol uptake facilitator protein"/>
    <property type="match status" value="1"/>
</dbReference>
<reference evidence="13" key="2">
    <citation type="submission" date="2023-06" db="EMBL/GenBank/DDBJ databases">
        <authorList>
            <consortium name="Lawrence Berkeley National Laboratory"/>
            <person name="Mondo S.J."/>
            <person name="Hensen N."/>
            <person name="Bonometti L."/>
            <person name="Westerberg I."/>
            <person name="Brannstrom I.O."/>
            <person name="Guillou S."/>
            <person name="Cros-Aarteil S."/>
            <person name="Calhoun S."/>
            <person name="Haridas S."/>
            <person name="Kuo A."/>
            <person name="Pangilinan J."/>
            <person name="Riley R."/>
            <person name="Labutti K."/>
            <person name="Andreopoulos B."/>
            <person name="Lipzen A."/>
            <person name="Chen C."/>
            <person name="Yanf M."/>
            <person name="Daum C."/>
            <person name="Ng V."/>
            <person name="Clum A."/>
            <person name="Steindorff A."/>
            <person name="Ohm R."/>
            <person name="Martin F."/>
            <person name="Silar P."/>
            <person name="Natvig D."/>
            <person name="Lalanne C."/>
            <person name="Gautier V."/>
            <person name="Ament-Velasquez S.L."/>
            <person name="Kruys A."/>
            <person name="Hutchinson M.I."/>
            <person name="Powell A.J."/>
            <person name="Barry K."/>
            <person name="Miller A.N."/>
            <person name="Grigoriev I.V."/>
            <person name="Debuchy R."/>
            <person name="Gladieux P."/>
            <person name="Thoren M.H."/>
            <person name="Johannesson H."/>
        </authorList>
    </citation>
    <scope>NUCLEOTIDE SEQUENCE</scope>
    <source>
        <strain evidence="13">CBS 333.67</strain>
    </source>
</reference>
<dbReference type="GO" id="GO:0005886">
    <property type="term" value="C:plasma membrane"/>
    <property type="evidence" value="ECO:0007669"/>
    <property type="project" value="TreeGrafter"/>
</dbReference>
<dbReference type="SUPFAM" id="SSF81338">
    <property type="entry name" value="Aquaporin-like"/>
    <property type="match status" value="1"/>
</dbReference>
<feature type="transmembrane region" description="Helical" evidence="12">
    <location>
        <begin position="212"/>
        <end position="233"/>
    </location>
</feature>
<comment type="similarity">
    <text evidence="2 10">Belongs to the MIP/aquaporin (TC 1.A.8) family.</text>
</comment>
<protein>
    <submittedName>
        <fullName evidence="13">Aquaporin-like protein</fullName>
    </submittedName>
</protein>
<feature type="transmembrane region" description="Helical" evidence="12">
    <location>
        <begin position="396"/>
        <end position="416"/>
    </location>
</feature>
<keyword evidence="7 12" id="KW-0472">Membrane</keyword>
<dbReference type="CDD" id="cd00333">
    <property type="entry name" value="MIP"/>
    <property type="match status" value="1"/>
</dbReference>
<dbReference type="NCBIfam" id="TIGR00861">
    <property type="entry name" value="MIP"/>
    <property type="match status" value="1"/>
</dbReference>
<feature type="compositionally biased region" description="Basic residues" evidence="11">
    <location>
        <begin position="91"/>
        <end position="103"/>
    </location>
</feature>
<evidence type="ECO:0000256" key="5">
    <source>
        <dbReference type="ARBA" id="ARBA00022737"/>
    </source>
</evidence>
<feature type="transmembrane region" description="Helical" evidence="12">
    <location>
        <begin position="314"/>
        <end position="331"/>
    </location>
</feature>
<feature type="compositionally biased region" description="Low complexity" evidence="11">
    <location>
        <begin position="81"/>
        <end position="90"/>
    </location>
</feature>
<dbReference type="GO" id="GO:0015254">
    <property type="term" value="F:glycerol channel activity"/>
    <property type="evidence" value="ECO:0007669"/>
    <property type="project" value="TreeGrafter"/>
</dbReference>
<evidence type="ECO:0000313" key="14">
    <source>
        <dbReference type="Proteomes" id="UP001273166"/>
    </source>
</evidence>
<evidence type="ECO:0000256" key="7">
    <source>
        <dbReference type="ARBA" id="ARBA00023136"/>
    </source>
</evidence>
<dbReference type="PANTHER" id="PTHR43829:SF9">
    <property type="entry name" value="AQUAPORIN-9"/>
    <property type="match status" value="1"/>
</dbReference>
<evidence type="ECO:0000313" key="13">
    <source>
        <dbReference type="EMBL" id="KAK3305244.1"/>
    </source>
</evidence>
<evidence type="ECO:0000256" key="9">
    <source>
        <dbReference type="ARBA" id="ARBA00049405"/>
    </source>
</evidence>
<feature type="transmembrane region" description="Helical" evidence="12">
    <location>
        <begin position="173"/>
        <end position="192"/>
    </location>
</feature>
<sequence>MDPRGQDLEPQPQECHTLPSRDSTNNTTAGNPTHNITKVETRQEVEHTQHHHHKQQQQRIAEDADEKEDALLDNNGNNSNTHRVTSASSSHHSHSRTAVRHTTSKTTTTCHGVNDHGNGGVQRVTSSPTIRNTRARLGLRPAAPINEEEQIAQWQGLRWSRVRVALREPFSEFFGVVTMVVLGNASVAQVLLSTGQREAPGGGGYGGYQSINWGWGIGVMLGLYVAGDSGAYLNPAITFSNCLFRQLPWRRFPSYAVAQLLGAFVGSGIVYANYVNAIDHYEGKGIRTVPPSEKATASIFCTFPQPFLSRSGQFFSEFIASAILVLVVFALRDPGNNGIEKDGKWFPLMMMFLIFALGSGLGWETGNAINPARDLGPRIMATLLGYGSEMWTAGGYYFWIPIVAPFCGCVFGGLLYDVFIYTGASPINTPWMGLKHIFRPDYGWRVARERYRKGIEEGLV</sequence>
<comment type="catalytic activity">
    <reaction evidence="8">
        <text>H2O(in) = H2O(out)</text>
        <dbReference type="Rhea" id="RHEA:29667"/>
        <dbReference type="ChEBI" id="CHEBI:15377"/>
    </reaction>
</comment>
<comment type="caution">
    <text evidence="13">The sequence shown here is derived from an EMBL/GenBank/DDBJ whole genome shotgun (WGS) entry which is preliminary data.</text>
</comment>
<comment type="catalytic activity">
    <reaction evidence="9">
        <text>glycerol(in) = glycerol(out)</text>
        <dbReference type="Rhea" id="RHEA:29675"/>
        <dbReference type="ChEBI" id="CHEBI:17754"/>
    </reaction>
</comment>
<organism evidence="13 14">
    <name type="scientific">Chaetomium strumarium</name>
    <dbReference type="NCBI Taxonomy" id="1170767"/>
    <lineage>
        <taxon>Eukaryota</taxon>
        <taxon>Fungi</taxon>
        <taxon>Dikarya</taxon>
        <taxon>Ascomycota</taxon>
        <taxon>Pezizomycotina</taxon>
        <taxon>Sordariomycetes</taxon>
        <taxon>Sordariomycetidae</taxon>
        <taxon>Sordariales</taxon>
        <taxon>Chaetomiaceae</taxon>
        <taxon>Chaetomium</taxon>
    </lineage>
</organism>
<accession>A0AAJ0GSD7</accession>
<dbReference type="GeneID" id="87883759"/>
<dbReference type="Proteomes" id="UP001273166">
    <property type="component" value="Unassembled WGS sequence"/>
</dbReference>
<keyword evidence="4 10" id="KW-0812">Transmembrane</keyword>
<dbReference type="EMBL" id="JAUDZG010000004">
    <property type="protein sequence ID" value="KAK3305244.1"/>
    <property type="molecule type" value="Genomic_DNA"/>
</dbReference>
<evidence type="ECO:0000256" key="3">
    <source>
        <dbReference type="ARBA" id="ARBA00022448"/>
    </source>
</evidence>
<evidence type="ECO:0000256" key="11">
    <source>
        <dbReference type="SAM" id="MobiDB-lite"/>
    </source>
</evidence>
<proteinExistence type="inferred from homology"/>
<dbReference type="InterPro" id="IPR023271">
    <property type="entry name" value="Aquaporin-like"/>
</dbReference>
<evidence type="ECO:0000256" key="2">
    <source>
        <dbReference type="ARBA" id="ARBA00006175"/>
    </source>
</evidence>
<feature type="transmembrane region" description="Helical" evidence="12">
    <location>
        <begin position="343"/>
        <end position="363"/>
    </location>
</feature>
<dbReference type="PRINTS" id="PR00783">
    <property type="entry name" value="MINTRINSICP"/>
</dbReference>
<reference evidence="13" key="1">
    <citation type="journal article" date="2023" name="Mol. Phylogenet. Evol.">
        <title>Genome-scale phylogeny and comparative genomics of the fungal order Sordariales.</title>
        <authorList>
            <person name="Hensen N."/>
            <person name="Bonometti L."/>
            <person name="Westerberg I."/>
            <person name="Brannstrom I.O."/>
            <person name="Guillou S."/>
            <person name="Cros-Aarteil S."/>
            <person name="Calhoun S."/>
            <person name="Haridas S."/>
            <person name="Kuo A."/>
            <person name="Mondo S."/>
            <person name="Pangilinan J."/>
            <person name="Riley R."/>
            <person name="LaButti K."/>
            <person name="Andreopoulos B."/>
            <person name="Lipzen A."/>
            <person name="Chen C."/>
            <person name="Yan M."/>
            <person name="Daum C."/>
            <person name="Ng V."/>
            <person name="Clum A."/>
            <person name="Steindorff A."/>
            <person name="Ohm R.A."/>
            <person name="Martin F."/>
            <person name="Silar P."/>
            <person name="Natvig D.O."/>
            <person name="Lalanne C."/>
            <person name="Gautier V."/>
            <person name="Ament-Velasquez S.L."/>
            <person name="Kruys A."/>
            <person name="Hutchinson M.I."/>
            <person name="Powell A.J."/>
            <person name="Barry K."/>
            <person name="Miller A.N."/>
            <person name="Grigoriev I.V."/>
            <person name="Debuchy R."/>
            <person name="Gladieux P."/>
            <person name="Hiltunen Thoren M."/>
            <person name="Johannesson H."/>
        </authorList>
    </citation>
    <scope>NUCLEOTIDE SEQUENCE</scope>
    <source>
        <strain evidence="13">CBS 333.67</strain>
    </source>
</reference>
<evidence type="ECO:0000256" key="12">
    <source>
        <dbReference type="SAM" id="Phobius"/>
    </source>
</evidence>
<evidence type="ECO:0000256" key="6">
    <source>
        <dbReference type="ARBA" id="ARBA00022989"/>
    </source>
</evidence>
<dbReference type="FunFam" id="1.20.1080.10:FF:000027">
    <property type="entry name" value="MIP aquaporin"/>
    <property type="match status" value="1"/>
</dbReference>
<dbReference type="PANTHER" id="PTHR43829">
    <property type="entry name" value="AQUAPORIN OR AQUAGLYCEROPORIN RELATED"/>
    <property type="match status" value="1"/>
</dbReference>
<evidence type="ECO:0000256" key="8">
    <source>
        <dbReference type="ARBA" id="ARBA00034651"/>
    </source>
</evidence>
<keyword evidence="3 10" id="KW-0813">Transport</keyword>
<dbReference type="GO" id="GO:0015250">
    <property type="term" value="F:water channel activity"/>
    <property type="evidence" value="ECO:0007669"/>
    <property type="project" value="TreeGrafter"/>
</dbReference>
<feature type="compositionally biased region" description="Polar residues" evidence="11">
    <location>
        <begin position="20"/>
        <end position="36"/>
    </location>
</feature>
<feature type="region of interest" description="Disordered" evidence="11">
    <location>
        <begin position="1"/>
        <end position="136"/>
    </location>
</feature>
<name>A0AAJ0GSD7_9PEZI</name>
<feature type="transmembrane region" description="Helical" evidence="12">
    <location>
        <begin position="254"/>
        <end position="274"/>
    </location>
</feature>
<dbReference type="InterPro" id="IPR050363">
    <property type="entry name" value="MIP/Aquaporin"/>
</dbReference>
<dbReference type="Pfam" id="PF00230">
    <property type="entry name" value="MIP"/>
    <property type="match status" value="1"/>
</dbReference>
<dbReference type="PRINTS" id="PR02019">
    <property type="entry name" value="AQUAPORIN7"/>
</dbReference>
<feature type="compositionally biased region" description="Polar residues" evidence="11">
    <location>
        <begin position="123"/>
        <end position="132"/>
    </location>
</feature>
<feature type="compositionally biased region" description="Basic and acidic residues" evidence="11">
    <location>
        <begin position="37"/>
        <end position="48"/>
    </location>
</feature>
<keyword evidence="5" id="KW-0677">Repeat</keyword>
<keyword evidence="6 12" id="KW-1133">Transmembrane helix</keyword>
<gene>
    <name evidence="13" type="ORF">B0T15DRAFT_397956</name>
</gene>
<keyword evidence="14" id="KW-1185">Reference proteome</keyword>
<comment type="subcellular location">
    <subcellularLocation>
        <location evidence="1">Membrane</location>
        <topology evidence="1">Multi-pass membrane protein</topology>
    </subcellularLocation>
</comment>
<dbReference type="AlphaFoldDB" id="A0AAJ0GSD7"/>
<dbReference type="RefSeq" id="XP_062721024.1">
    <property type="nucleotide sequence ID" value="XM_062864930.1"/>
</dbReference>